<evidence type="ECO:0000313" key="2">
    <source>
        <dbReference type="EMBL" id="KAJ7348200.1"/>
    </source>
</evidence>
<dbReference type="SUPFAM" id="SSF53649">
    <property type="entry name" value="Alkaline phosphatase-like"/>
    <property type="match status" value="1"/>
</dbReference>
<gene>
    <name evidence="2" type="ORF">OS493_039579</name>
</gene>
<dbReference type="InterPro" id="IPR002591">
    <property type="entry name" value="Phosphodiest/P_Trfase"/>
</dbReference>
<keyword evidence="1" id="KW-0472">Membrane</keyword>
<dbReference type="Pfam" id="PF01663">
    <property type="entry name" value="Phosphodiest"/>
    <property type="match status" value="1"/>
</dbReference>
<dbReference type="OrthoDB" id="415411at2759"/>
<proteinExistence type="predicted"/>
<dbReference type="PANTHER" id="PTHR10151">
    <property type="entry name" value="ECTONUCLEOTIDE PYROPHOSPHATASE/PHOSPHODIESTERASE"/>
    <property type="match status" value="1"/>
</dbReference>
<accession>A0A9W9YH46</accession>
<organism evidence="2 3">
    <name type="scientific">Desmophyllum pertusum</name>
    <dbReference type="NCBI Taxonomy" id="174260"/>
    <lineage>
        <taxon>Eukaryota</taxon>
        <taxon>Metazoa</taxon>
        <taxon>Cnidaria</taxon>
        <taxon>Anthozoa</taxon>
        <taxon>Hexacorallia</taxon>
        <taxon>Scleractinia</taxon>
        <taxon>Caryophylliina</taxon>
        <taxon>Caryophylliidae</taxon>
        <taxon>Desmophyllum</taxon>
    </lineage>
</organism>
<evidence type="ECO:0000256" key="1">
    <source>
        <dbReference type="SAM" id="Phobius"/>
    </source>
</evidence>
<reference evidence="2" key="1">
    <citation type="submission" date="2023-01" db="EMBL/GenBank/DDBJ databases">
        <title>Genome assembly of the deep-sea coral Lophelia pertusa.</title>
        <authorList>
            <person name="Herrera S."/>
            <person name="Cordes E."/>
        </authorList>
    </citation>
    <scope>NUCLEOTIDE SEQUENCE</scope>
    <source>
        <strain evidence="2">USNM1676648</strain>
        <tissue evidence="2">Polyp</tissue>
    </source>
</reference>
<dbReference type="InterPro" id="IPR017850">
    <property type="entry name" value="Alkaline_phosphatase_core_sf"/>
</dbReference>
<dbReference type="AlphaFoldDB" id="A0A9W9YH46"/>
<dbReference type="EMBL" id="MU827514">
    <property type="protein sequence ID" value="KAJ7348200.1"/>
    <property type="molecule type" value="Genomic_DNA"/>
</dbReference>
<protein>
    <recommendedName>
        <fullName evidence="4">Ectonucleotide pyrophosphatase/phosphodiesterase family member 6</fullName>
    </recommendedName>
</protein>
<dbReference type="Proteomes" id="UP001163046">
    <property type="component" value="Unassembled WGS sequence"/>
</dbReference>
<sequence length="139" mass="15697">MELKDEERKYSVNMDYSSNEDKRYCGLSKRRLTLVVGAVLLILLIVIVLVVVVLLVHSNKSEDEKSLPGKSGCNEKRLPDPIILISMDGFRPDYLDRNMTPNINYLASNGVRAKFLVPQFPTKTFPSHYSIATGLWPSP</sequence>
<evidence type="ECO:0000313" key="3">
    <source>
        <dbReference type="Proteomes" id="UP001163046"/>
    </source>
</evidence>
<keyword evidence="1" id="KW-0812">Transmembrane</keyword>
<name>A0A9W9YH46_9CNID</name>
<keyword evidence="3" id="KW-1185">Reference proteome</keyword>
<keyword evidence="1" id="KW-1133">Transmembrane helix</keyword>
<evidence type="ECO:0008006" key="4">
    <source>
        <dbReference type="Google" id="ProtNLM"/>
    </source>
</evidence>
<dbReference type="PANTHER" id="PTHR10151:SF120">
    <property type="entry name" value="BIS(5'-ADENOSYL)-TRIPHOSPHATASE"/>
    <property type="match status" value="1"/>
</dbReference>
<comment type="caution">
    <text evidence="2">The sequence shown here is derived from an EMBL/GenBank/DDBJ whole genome shotgun (WGS) entry which is preliminary data.</text>
</comment>
<feature type="transmembrane region" description="Helical" evidence="1">
    <location>
        <begin position="32"/>
        <end position="56"/>
    </location>
</feature>
<dbReference type="Gene3D" id="3.40.720.10">
    <property type="entry name" value="Alkaline Phosphatase, subunit A"/>
    <property type="match status" value="1"/>
</dbReference>
<dbReference type="GO" id="GO:0016787">
    <property type="term" value="F:hydrolase activity"/>
    <property type="evidence" value="ECO:0007669"/>
    <property type="project" value="UniProtKB-ARBA"/>
</dbReference>